<dbReference type="Gene3D" id="3.40.50.150">
    <property type="entry name" value="Vaccinia Virus protein VP39"/>
    <property type="match status" value="1"/>
</dbReference>
<dbReference type="InterPro" id="IPR027555">
    <property type="entry name" value="Mo5U34_MeTrfas-like"/>
</dbReference>
<dbReference type="EMBL" id="LR797434">
    <property type="protein sequence ID" value="CAB4215804.1"/>
    <property type="molecule type" value="Genomic_DNA"/>
</dbReference>
<evidence type="ECO:0000313" key="6">
    <source>
        <dbReference type="EMBL" id="CAB4179407.1"/>
    </source>
</evidence>
<evidence type="ECO:0000313" key="3">
    <source>
        <dbReference type="EMBL" id="CAB4151096.1"/>
    </source>
</evidence>
<gene>
    <name evidence="6" type="ORF">UFOVP1031_92</name>
    <name evidence="7" type="ORF">UFOVP1172_43</name>
    <name evidence="8" type="ORF">UFOVP1240_105</name>
    <name evidence="9" type="ORF">UFOVP1486_5</name>
    <name evidence="11" type="ORF">UFOVP1578_7</name>
    <name evidence="10" type="ORF">UFOVP1630_156</name>
    <name evidence="1" type="ORF">UFOVP288_122</name>
    <name evidence="2" type="ORF">UFOVP483_74</name>
    <name evidence="3" type="ORF">UFOVP573_150</name>
    <name evidence="4" type="ORF">UFOVP769_122</name>
    <name evidence="5" type="ORF">UFOVP962_90</name>
</gene>
<evidence type="ECO:0000313" key="7">
    <source>
        <dbReference type="EMBL" id="CAB4188593.1"/>
    </source>
</evidence>
<reference evidence="9" key="1">
    <citation type="submission" date="2020-05" db="EMBL/GenBank/DDBJ databases">
        <authorList>
            <person name="Chiriac C."/>
            <person name="Salcher M."/>
            <person name="Ghai R."/>
            <person name="Kavagutti S V."/>
        </authorList>
    </citation>
    <scope>NUCLEOTIDE SEQUENCE</scope>
</reference>
<evidence type="ECO:0000313" key="11">
    <source>
        <dbReference type="EMBL" id="CAB5230438.1"/>
    </source>
</evidence>
<dbReference type="EMBL" id="LR796709">
    <property type="protein sequence ID" value="CAB4161608.1"/>
    <property type="molecule type" value="Genomic_DNA"/>
</dbReference>
<sequence>MENMIEEMNKIKWYHRISINGVMTPGANYELQNSLNILPLPQDLAGKSVLDIGCWDGYYSFECEKRNASRVVANDKYMWEKESSFWSKDKGFDFAHKHLNSKVEKVVSSVEDLESKNLGKFDYVLMLCVVCLSKNPVQYIEIARNLCSGTVILELHVDMLDTPYPAAKYYTGNHKNDEINDYWGMNPLAVQSIMEDLGFTNISHKIIEPGNRAIFSGDILK</sequence>
<accession>A0A6J5SPE4</accession>
<evidence type="ECO:0000313" key="9">
    <source>
        <dbReference type="EMBL" id="CAB4215804.1"/>
    </source>
</evidence>
<dbReference type="EMBL" id="LR796305">
    <property type="protein sequence ID" value="CAB4135764.1"/>
    <property type="molecule type" value="Genomic_DNA"/>
</dbReference>
<dbReference type="EMBL" id="LR796548">
    <property type="protein sequence ID" value="CAB4151096.1"/>
    <property type="molecule type" value="Genomic_DNA"/>
</dbReference>
<dbReference type="EMBL" id="LR798423">
    <property type="protein sequence ID" value="CAB5230438.1"/>
    <property type="molecule type" value="Genomic_DNA"/>
</dbReference>
<evidence type="ECO:0000313" key="10">
    <source>
        <dbReference type="EMBL" id="CAB4220227.1"/>
    </source>
</evidence>
<dbReference type="EMBL" id="LR797180">
    <property type="protein sequence ID" value="CAB4192029.1"/>
    <property type="molecule type" value="Genomic_DNA"/>
</dbReference>
<dbReference type="SUPFAM" id="SSF53335">
    <property type="entry name" value="S-adenosyl-L-methionine-dependent methyltransferases"/>
    <property type="match status" value="1"/>
</dbReference>
<proteinExistence type="predicted"/>
<organism evidence="9">
    <name type="scientific">uncultured Caudovirales phage</name>
    <dbReference type="NCBI Taxonomy" id="2100421"/>
    <lineage>
        <taxon>Viruses</taxon>
        <taxon>Duplodnaviria</taxon>
        <taxon>Heunggongvirae</taxon>
        <taxon>Uroviricota</taxon>
        <taxon>Caudoviricetes</taxon>
        <taxon>Peduoviridae</taxon>
        <taxon>Maltschvirus</taxon>
        <taxon>Maltschvirus maltsch</taxon>
    </lineage>
</organism>
<dbReference type="EMBL" id="LR797130">
    <property type="protein sequence ID" value="CAB4188593.1"/>
    <property type="molecule type" value="Genomic_DNA"/>
</dbReference>
<evidence type="ECO:0000313" key="4">
    <source>
        <dbReference type="EMBL" id="CAB4161608.1"/>
    </source>
</evidence>
<evidence type="ECO:0000313" key="2">
    <source>
        <dbReference type="EMBL" id="CAB4146112.1"/>
    </source>
</evidence>
<dbReference type="EMBL" id="LR796917">
    <property type="protein sequence ID" value="CAB4174853.1"/>
    <property type="molecule type" value="Genomic_DNA"/>
</dbReference>
<evidence type="ECO:0000313" key="5">
    <source>
        <dbReference type="EMBL" id="CAB4174853.1"/>
    </source>
</evidence>
<name>A0A6J5SPE4_9CAUD</name>
<evidence type="ECO:0000313" key="8">
    <source>
        <dbReference type="EMBL" id="CAB4192029.1"/>
    </source>
</evidence>
<dbReference type="InterPro" id="IPR029063">
    <property type="entry name" value="SAM-dependent_MTases_sf"/>
</dbReference>
<dbReference type="EMBL" id="LR797492">
    <property type="protein sequence ID" value="CAB4220227.1"/>
    <property type="molecule type" value="Genomic_DNA"/>
</dbReference>
<dbReference type="Pfam" id="PF08003">
    <property type="entry name" value="Methyltransf_9"/>
    <property type="match status" value="1"/>
</dbReference>
<protein>
    <submittedName>
        <fullName evidence="9">AdoMet_MTases domain containing protein</fullName>
    </submittedName>
</protein>
<dbReference type="EMBL" id="LR796980">
    <property type="protein sequence ID" value="CAB4179407.1"/>
    <property type="molecule type" value="Genomic_DNA"/>
</dbReference>
<dbReference type="EMBL" id="LR796461">
    <property type="protein sequence ID" value="CAB4146112.1"/>
    <property type="molecule type" value="Genomic_DNA"/>
</dbReference>
<evidence type="ECO:0000313" key="1">
    <source>
        <dbReference type="EMBL" id="CAB4135764.1"/>
    </source>
</evidence>
<dbReference type="CDD" id="cd02440">
    <property type="entry name" value="AdoMet_MTases"/>
    <property type="match status" value="1"/>
</dbReference>